<keyword evidence="1" id="KW-0812">Transmembrane</keyword>
<keyword evidence="1" id="KW-1133">Transmembrane helix</keyword>
<dbReference type="AlphaFoldDB" id="A0A7W4TJN3"/>
<reference evidence="2 3" key="2">
    <citation type="submission" date="2020-08" db="EMBL/GenBank/DDBJ databases">
        <authorList>
            <person name="Partida-Martinez L."/>
            <person name="Huntemann M."/>
            <person name="Clum A."/>
            <person name="Wang J."/>
            <person name="Palaniappan K."/>
            <person name="Ritter S."/>
            <person name="Chen I.-M."/>
            <person name="Stamatis D."/>
            <person name="Reddy T."/>
            <person name="O'Malley R."/>
            <person name="Daum C."/>
            <person name="Shapiro N."/>
            <person name="Ivanova N."/>
            <person name="Kyrpides N."/>
            <person name="Woyke T."/>
        </authorList>
    </citation>
    <scope>NUCLEOTIDE SEQUENCE [LARGE SCALE GENOMIC DNA]</scope>
    <source>
        <strain evidence="2 3">AS2.23</strain>
    </source>
</reference>
<sequence length="211" mass="21302">MDVVDVGAGTGGPYAVLAPAMALEGPVATFAGGALVGAGHAALVLVWLLAFGTDLVLDSALYLLGRAGRRAERHPRAARLTARLGLTARRRATWCRRVSDRLGSVVAGAKLVDVGAVPAFLAAGYAGVGYRRFLGWTALLTALRVSVLVGLGVLTGQRLASRVEEVLDRPGLAVLGGLALAAVLLGAKALAGAALRAVRPGGGLRAASSPV</sequence>
<dbReference type="EMBL" id="JACHVY010000001">
    <property type="protein sequence ID" value="MBB2900128.1"/>
    <property type="molecule type" value="Genomic_DNA"/>
</dbReference>
<proteinExistence type="predicted"/>
<evidence type="ECO:0000313" key="2">
    <source>
        <dbReference type="EMBL" id="MBB2900128.1"/>
    </source>
</evidence>
<dbReference type="Proteomes" id="UP000533269">
    <property type="component" value="Unassembled WGS sequence"/>
</dbReference>
<comment type="caution">
    <text evidence="2">The sequence shown here is derived from an EMBL/GenBank/DDBJ whole genome shotgun (WGS) entry which is preliminary data.</text>
</comment>
<organism evidence="2 3">
    <name type="scientific">Kineococcus radiotolerans</name>
    <dbReference type="NCBI Taxonomy" id="131568"/>
    <lineage>
        <taxon>Bacteria</taxon>
        <taxon>Bacillati</taxon>
        <taxon>Actinomycetota</taxon>
        <taxon>Actinomycetes</taxon>
        <taxon>Kineosporiales</taxon>
        <taxon>Kineosporiaceae</taxon>
        <taxon>Kineococcus</taxon>
    </lineage>
</organism>
<protein>
    <submittedName>
        <fullName evidence="2">Membrane protein DedA with SNARE-associated domain</fullName>
    </submittedName>
</protein>
<accession>A0A7W4TJN3</accession>
<feature type="transmembrane region" description="Helical" evidence="1">
    <location>
        <begin position="174"/>
        <end position="195"/>
    </location>
</feature>
<gene>
    <name evidence="2" type="ORF">FHR75_000916</name>
</gene>
<name>A0A7W4TJN3_KINRA</name>
<dbReference type="RefSeq" id="WP_012084461.1">
    <property type="nucleotide sequence ID" value="NZ_JACHVY010000001.1"/>
</dbReference>
<feature type="transmembrane region" description="Helical" evidence="1">
    <location>
        <begin position="133"/>
        <end position="154"/>
    </location>
</feature>
<evidence type="ECO:0000313" key="3">
    <source>
        <dbReference type="Proteomes" id="UP000533269"/>
    </source>
</evidence>
<evidence type="ECO:0000256" key="1">
    <source>
        <dbReference type="SAM" id="Phobius"/>
    </source>
</evidence>
<reference evidence="2 3" key="1">
    <citation type="submission" date="2020-08" db="EMBL/GenBank/DDBJ databases">
        <title>The Agave Microbiome: Exploring the role of microbial communities in plant adaptations to desert environments.</title>
        <authorList>
            <person name="Partida-Martinez L.P."/>
        </authorList>
    </citation>
    <scope>NUCLEOTIDE SEQUENCE [LARGE SCALE GENOMIC DNA]</scope>
    <source>
        <strain evidence="2 3">AS2.23</strain>
    </source>
</reference>
<keyword evidence="1" id="KW-0472">Membrane</keyword>